<organism evidence="1">
    <name type="scientific">uncultured Caudovirales phage</name>
    <dbReference type="NCBI Taxonomy" id="2100421"/>
    <lineage>
        <taxon>Viruses</taxon>
        <taxon>Duplodnaviria</taxon>
        <taxon>Heunggongvirae</taxon>
        <taxon>Uroviricota</taxon>
        <taxon>Caudoviricetes</taxon>
        <taxon>Peduoviridae</taxon>
        <taxon>Maltschvirus</taxon>
        <taxon>Maltschvirus maltsch</taxon>
    </lineage>
</organism>
<reference evidence="1" key="1">
    <citation type="submission" date="2020-04" db="EMBL/GenBank/DDBJ databases">
        <authorList>
            <person name="Chiriac C."/>
            <person name="Salcher M."/>
            <person name="Ghai R."/>
            <person name="Kavagutti S V."/>
        </authorList>
    </citation>
    <scope>NUCLEOTIDE SEQUENCE</scope>
</reference>
<protein>
    <submittedName>
        <fullName evidence="1">Uncharacterized protein</fullName>
    </submittedName>
</protein>
<dbReference type="EMBL" id="LR796503">
    <property type="protein sequence ID" value="CAB4148696.1"/>
    <property type="molecule type" value="Genomic_DNA"/>
</dbReference>
<name>A0A6J5MUE6_9CAUD</name>
<proteinExistence type="predicted"/>
<gene>
    <name evidence="1" type="ORF">UFOVP537_19</name>
</gene>
<evidence type="ECO:0000313" key="1">
    <source>
        <dbReference type="EMBL" id="CAB4148696.1"/>
    </source>
</evidence>
<accession>A0A6J5MUE6</accession>
<sequence>MKINGLTVLWFFIATGLISYALNLWQKEAYNKGYWRGRAIGWESHRRLTNIQKESDEVFDYEKN</sequence>